<name>A0A2W5U8T5_CERSP</name>
<dbReference type="EMBL" id="QFQS01000031">
    <property type="protein sequence ID" value="PZQ94320.1"/>
    <property type="molecule type" value="Genomic_DNA"/>
</dbReference>
<gene>
    <name evidence="1" type="ORF">DI533_22470</name>
</gene>
<proteinExistence type="predicted"/>
<comment type="caution">
    <text evidence="1">The sequence shown here is derived from an EMBL/GenBank/DDBJ whole genome shotgun (WGS) entry which is preliminary data.</text>
</comment>
<dbReference type="Proteomes" id="UP000248975">
    <property type="component" value="Unassembled WGS sequence"/>
</dbReference>
<evidence type="ECO:0000313" key="2">
    <source>
        <dbReference type="Proteomes" id="UP000248975"/>
    </source>
</evidence>
<dbReference type="NCBIfam" id="TIGR02646">
    <property type="entry name" value="retron system putative HNH endonuclease"/>
    <property type="match status" value="1"/>
</dbReference>
<organism evidence="1 2">
    <name type="scientific">Cereibacter sphaeroides</name>
    <name type="common">Rhodobacter sphaeroides</name>
    <dbReference type="NCBI Taxonomy" id="1063"/>
    <lineage>
        <taxon>Bacteria</taxon>
        <taxon>Pseudomonadati</taxon>
        <taxon>Pseudomonadota</taxon>
        <taxon>Alphaproteobacteria</taxon>
        <taxon>Rhodobacterales</taxon>
        <taxon>Paracoccaceae</taxon>
        <taxon>Cereibacter</taxon>
    </lineage>
</organism>
<accession>A0A2W5U8T5</accession>
<reference evidence="1 2" key="1">
    <citation type="submission" date="2017-08" db="EMBL/GenBank/DDBJ databases">
        <title>Infants hospitalized years apart are colonized by the same room-sourced microbial strains.</title>
        <authorList>
            <person name="Brooks B."/>
            <person name="Olm M.R."/>
            <person name="Firek B.A."/>
            <person name="Baker R."/>
            <person name="Thomas B.C."/>
            <person name="Morowitz M.J."/>
            <person name="Banfield J.F."/>
        </authorList>
    </citation>
    <scope>NUCLEOTIDE SEQUENCE [LARGE SCALE GENOMIC DNA]</scope>
    <source>
        <strain evidence="1">S2_003_000_R2_11</strain>
    </source>
</reference>
<sequence>MTNSRALASSFDRPRCVKLIRKSAEPAALTAWKAGLRPRNLIPDWDTFDPVARDAVRTQMQADQGQVCCYCLGTISNGAFHIEHFRPRSVFKSRTYNWRNLLASCEGHSAPFVNHVAVETQIQCGKAKDNWFVSGVTVDPQHVAVERLFRYRLDGVIAAEKSLQNQRKATVTETILKLNLNAPSLVERRRQLLAKAAEAAETMGRAKWREVYLATPAGGPFQEFWSALAYNFRKHWDANFSAA</sequence>
<dbReference type="AlphaFoldDB" id="A0A2W5U8T5"/>
<dbReference type="InterPro" id="IPR013467">
    <property type="entry name" value="HNH78-like"/>
</dbReference>
<protein>
    <submittedName>
        <fullName evidence="1">TIGR02646 family protein</fullName>
    </submittedName>
</protein>
<evidence type="ECO:0000313" key="1">
    <source>
        <dbReference type="EMBL" id="PZQ94320.1"/>
    </source>
</evidence>
<dbReference type="Gene3D" id="1.10.30.50">
    <property type="match status" value="1"/>
</dbReference>